<dbReference type="AlphaFoldDB" id="A0A4S8Q1S9"/>
<comment type="caution">
    <text evidence="2">The sequence shown here is derived from an EMBL/GenBank/DDBJ whole genome shotgun (WGS) entry which is preliminary data.</text>
</comment>
<organism evidence="2 3">
    <name type="scientific">Rhizobium rosettiformans W3</name>
    <dbReference type="NCBI Taxonomy" id="538378"/>
    <lineage>
        <taxon>Bacteria</taxon>
        <taxon>Pseudomonadati</taxon>
        <taxon>Pseudomonadota</taxon>
        <taxon>Alphaproteobacteria</taxon>
        <taxon>Hyphomicrobiales</taxon>
        <taxon>Rhizobiaceae</taxon>
        <taxon>Rhizobium/Agrobacterium group</taxon>
        <taxon>Rhizobium</taxon>
    </lineage>
</organism>
<protein>
    <recommendedName>
        <fullName evidence="4">DUF3035 domain-containing protein</fullName>
    </recommendedName>
</protein>
<evidence type="ECO:0000256" key="1">
    <source>
        <dbReference type="SAM" id="MobiDB-lite"/>
    </source>
</evidence>
<name>A0A4S8Q1S9_9HYPH</name>
<evidence type="ECO:0000313" key="3">
    <source>
        <dbReference type="Proteomes" id="UP000307378"/>
    </source>
</evidence>
<evidence type="ECO:0008006" key="4">
    <source>
        <dbReference type="Google" id="ProtNLM"/>
    </source>
</evidence>
<feature type="region of interest" description="Disordered" evidence="1">
    <location>
        <begin position="165"/>
        <end position="210"/>
    </location>
</feature>
<sequence>MNSAYLFRVGLGLVGLFGVTASLSGCVGSPTYGTDKTAMEQLVDDVGSAVSIAPREAANKDTKYNPRPDLVLPPGGTQTAALVAPQASVASRENNPEWVESPEEARERLVAEADANANNPRYRSPLLAGYGTAGTMTETQKWQAFREARQLQKGAYLDQRRLLSDPPAEYRQTQDVALTDLGEPEAKKEKRRKKEAKAAQQTSSWWMPFQ</sequence>
<accession>A0A4S8Q1S9</accession>
<dbReference type="EMBL" id="STGU01000009">
    <property type="protein sequence ID" value="THV34064.1"/>
    <property type="molecule type" value="Genomic_DNA"/>
</dbReference>
<evidence type="ECO:0000313" key="2">
    <source>
        <dbReference type="EMBL" id="THV34064.1"/>
    </source>
</evidence>
<gene>
    <name evidence="2" type="ORF">FAA86_16550</name>
</gene>
<reference evidence="2 3" key="1">
    <citation type="submission" date="2019-04" db="EMBL/GenBank/DDBJ databases">
        <title>genome sequence of strain W3.</title>
        <authorList>
            <person name="Gao J."/>
            <person name="Sun J."/>
        </authorList>
    </citation>
    <scope>NUCLEOTIDE SEQUENCE [LARGE SCALE GENOMIC DNA]</scope>
    <source>
        <strain evidence="2 3">W3</strain>
    </source>
</reference>
<feature type="compositionally biased region" description="Polar residues" evidence="1">
    <location>
        <begin position="200"/>
        <end position="210"/>
    </location>
</feature>
<proteinExistence type="predicted"/>
<dbReference type="Proteomes" id="UP000307378">
    <property type="component" value="Unassembled WGS sequence"/>
</dbReference>
<dbReference type="RefSeq" id="WP_136542285.1">
    <property type="nucleotide sequence ID" value="NZ_STGU01000009.1"/>
</dbReference>